<evidence type="ECO:0000259" key="3">
    <source>
        <dbReference type="Pfam" id="PF01592"/>
    </source>
</evidence>
<keyword evidence="2" id="KW-0408">Iron</keyword>
<dbReference type="Proteomes" id="UP000265618">
    <property type="component" value="Unassembled WGS sequence"/>
</dbReference>
<dbReference type="PANTHER" id="PTHR10093">
    <property type="entry name" value="IRON-SULFUR CLUSTER ASSEMBLY ENZYME NIFU HOMOLOG"/>
    <property type="match status" value="1"/>
</dbReference>
<dbReference type="NCBIfam" id="TIGR01999">
    <property type="entry name" value="iscU"/>
    <property type="match status" value="1"/>
</dbReference>
<organism evidence="4 5">
    <name type="scientific">Kipferlia bialata</name>
    <dbReference type="NCBI Taxonomy" id="797122"/>
    <lineage>
        <taxon>Eukaryota</taxon>
        <taxon>Metamonada</taxon>
        <taxon>Carpediemonas-like organisms</taxon>
        <taxon>Kipferlia</taxon>
    </lineage>
</organism>
<comment type="function">
    <text evidence="2">Scaffold protein for the de novo synthesis of iron-sulfur (Fe-S) clusters within mitochondria, which is required for maturation of both mitochondrial and cytoplasmic [2Fe-2S] and [4Fe-4S] proteins.</text>
</comment>
<dbReference type="CDD" id="cd06664">
    <property type="entry name" value="IscU_like"/>
    <property type="match status" value="1"/>
</dbReference>
<accession>A0A391NM35</accession>
<dbReference type="EMBL" id="BDIP01001486">
    <property type="protein sequence ID" value="GCA62815.1"/>
    <property type="molecule type" value="Genomic_DNA"/>
</dbReference>
<dbReference type="Gene3D" id="3.90.1010.10">
    <property type="match status" value="1"/>
</dbReference>
<evidence type="ECO:0000256" key="2">
    <source>
        <dbReference type="RuleBase" id="RU362089"/>
    </source>
</evidence>
<dbReference type="InterPro" id="IPR011339">
    <property type="entry name" value="ISCU"/>
</dbReference>
<keyword evidence="5" id="KW-1185">Reference proteome</keyword>
<sequence length="155" mass="16108">MLSLISTIRGAVSTSLTGSAFSGAARAFSLVPDEPTSYSGYADIVDEHYSNPRNVGTLDAEDDDVGTGLVGAPACGDVMRLQIRVDDDGNISDVKFKTFGCGAAVASSSYATELISGGSLEDAMAVKNTDIAEQLALPPVKMHCSMLAEEAIQVR</sequence>
<dbReference type="FunFam" id="3.90.1010.10:FF:000013">
    <property type="entry name" value="Iron-sulfur cluster assembly enzyme ISCU, mitochondrial"/>
    <property type="match status" value="1"/>
</dbReference>
<evidence type="ECO:0000313" key="5">
    <source>
        <dbReference type="Proteomes" id="UP000265618"/>
    </source>
</evidence>
<reference evidence="4 5" key="1">
    <citation type="journal article" date="2018" name="PLoS ONE">
        <title>The draft genome of Kipferlia bialata reveals reductive genome evolution in fornicate parasites.</title>
        <authorList>
            <person name="Tanifuji G."/>
            <person name="Takabayashi S."/>
            <person name="Kume K."/>
            <person name="Takagi M."/>
            <person name="Nakayama T."/>
            <person name="Kamikawa R."/>
            <person name="Inagaki Y."/>
            <person name="Hashimoto T."/>
        </authorList>
    </citation>
    <scope>NUCLEOTIDE SEQUENCE [LARGE SCALE GENOMIC DNA]</scope>
    <source>
        <strain evidence="4">NY0173</strain>
    </source>
</reference>
<evidence type="ECO:0000256" key="1">
    <source>
        <dbReference type="ARBA" id="ARBA00006420"/>
    </source>
</evidence>
<dbReference type="AlphaFoldDB" id="A0A391NM35"/>
<dbReference type="GO" id="GO:0005759">
    <property type="term" value="C:mitochondrial matrix"/>
    <property type="evidence" value="ECO:0007669"/>
    <property type="project" value="UniProtKB-SubCell"/>
</dbReference>
<dbReference type="GO" id="GO:0005506">
    <property type="term" value="F:iron ion binding"/>
    <property type="evidence" value="ECO:0007669"/>
    <property type="project" value="UniProtKB-UniRule"/>
</dbReference>
<protein>
    <recommendedName>
        <fullName evidence="2">Iron-sulfur cluster assembly protein</fullName>
    </recommendedName>
</protein>
<comment type="similarity">
    <text evidence="1 2">Belongs to the NifU family.</text>
</comment>
<dbReference type="SUPFAM" id="SSF82649">
    <property type="entry name" value="SufE/NifU"/>
    <property type="match status" value="1"/>
</dbReference>
<gene>
    <name evidence="4" type="ORF">KIPB_006006</name>
</gene>
<dbReference type="Pfam" id="PF01592">
    <property type="entry name" value="NifU_N"/>
    <property type="match status" value="1"/>
</dbReference>
<keyword evidence="2" id="KW-0001">2Fe-2S</keyword>
<name>A0A391NM35_9EUKA</name>
<keyword evidence="2" id="KW-0479">Metal-binding</keyword>
<proteinExistence type="inferred from homology"/>
<feature type="domain" description="NIF system FeS cluster assembly NifU N-terminal" evidence="3">
    <location>
        <begin position="41"/>
        <end position="153"/>
    </location>
</feature>
<evidence type="ECO:0000313" key="4">
    <source>
        <dbReference type="EMBL" id="GCA62815.1"/>
    </source>
</evidence>
<dbReference type="OrthoDB" id="1925777at2759"/>
<comment type="caution">
    <text evidence="4">The sequence shown here is derived from an EMBL/GenBank/DDBJ whole genome shotgun (WGS) entry which is preliminary data.</text>
</comment>
<dbReference type="InterPro" id="IPR002871">
    <property type="entry name" value="NIF_FeS_clus_asmbl_NifU_N"/>
</dbReference>
<comment type="cofactor">
    <cofactor evidence="2">
        <name>[2Fe-2S] cluster</name>
        <dbReference type="ChEBI" id="CHEBI:190135"/>
    </cofactor>
</comment>
<dbReference type="GO" id="GO:0016226">
    <property type="term" value="P:iron-sulfur cluster assembly"/>
    <property type="evidence" value="ECO:0007669"/>
    <property type="project" value="UniProtKB-UniRule"/>
</dbReference>
<keyword evidence="2" id="KW-0411">Iron-sulfur</keyword>
<dbReference type="GO" id="GO:0051537">
    <property type="term" value="F:2 iron, 2 sulfur cluster binding"/>
    <property type="evidence" value="ECO:0007669"/>
    <property type="project" value="UniProtKB-KW"/>
</dbReference>
<keyword evidence="2" id="KW-0809">Transit peptide</keyword>
<keyword evidence="2" id="KW-0496">Mitochondrion</keyword>
<comment type="subcellular location">
    <subcellularLocation>
        <location evidence="2">Mitochondrion matrix</location>
    </subcellularLocation>
</comment>